<dbReference type="RefSeq" id="WP_253479889.1">
    <property type="nucleotide sequence ID" value="NZ_JALJXV010000007.1"/>
</dbReference>
<feature type="transmembrane region" description="Helical" evidence="6">
    <location>
        <begin position="436"/>
        <end position="456"/>
    </location>
</feature>
<feature type="transmembrane region" description="Helical" evidence="6">
    <location>
        <begin position="391"/>
        <end position="416"/>
    </location>
</feature>
<dbReference type="CDD" id="cd06176">
    <property type="entry name" value="MFS_BCD_PucC-like"/>
    <property type="match status" value="1"/>
</dbReference>
<dbReference type="AlphaFoldDB" id="A0AAE3KCK0"/>
<reference evidence="7" key="1">
    <citation type="submission" date="2022-03" db="EMBL/GenBank/DDBJ databases">
        <title>Genomic Encyclopedia of Type Strains, Phase III (KMG-III): the genomes of soil and plant-associated and newly described type strains.</title>
        <authorList>
            <person name="Whitman W."/>
        </authorList>
    </citation>
    <scope>NUCLEOTIDE SEQUENCE</scope>
    <source>
        <strain evidence="7">ANL 6-2</strain>
    </source>
</reference>
<comment type="similarity">
    <text evidence="2">Belongs to the PucC family.</text>
</comment>
<dbReference type="EMBL" id="JALJXV010000007">
    <property type="protein sequence ID" value="MCP1675861.1"/>
    <property type="molecule type" value="Genomic_DNA"/>
</dbReference>
<feature type="transmembrane region" description="Helical" evidence="6">
    <location>
        <begin position="260"/>
        <end position="280"/>
    </location>
</feature>
<organism evidence="7 8">
    <name type="scientific">Natronocella acetinitrilica</name>
    <dbReference type="NCBI Taxonomy" id="414046"/>
    <lineage>
        <taxon>Bacteria</taxon>
        <taxon>Pseudomonadati</taxon>
        <taxon>Pseudomonadota</taxon>
        <taxon>Gammaproteobacteria</taxon>
        <taxon>Chromatiales</taxon>
        <taxon>Ectothiorhodospiraceae</taxon>
        <taxon>Natronocella</taxon>
    </lineage>
</organism>
<proteinExistence type="inferred from homology"/>
<dbReference type="GO" id="GO:0016020">
    <property type="term" value="C:membrane"/>
    <property type="evidence" value="ECO:0007669"/>
    <property type="project" value="UniProtKB-SubCell"/>
</dbReference>
<dbReference type="InterPro" id="IPR026036">
    <property type="entry name" value="PucC"/>
</dbReference>
<name>A0AAE3KCK0_9GAMM</name>
<dbReference type="Gene3D" id="1.20.1250.20">
    <property type="entry name" value="MFS general substrate transporter like domains"/>
    <property type="match status" value="1"/>
</dbReference>
<protein>
    <submittedName>
        <fullName evidence="7">BCD family chlorophyll transporter-like MFS transporter</fullName>
    </submittedName>
</protein>
<evidence type="ECO:0000256" key="5">
    <source>
        <dbReference type="ARBA" id="ARBA00023136"/>
    </source>
</evidence>
<comment type="caution">
    <text evidence="7">The sequence shown here is derived from an EMBL/GenBank/DDBJ whole genome shotgun (WGS) entry which is preliminary data.</text>
</comment>
<keyword evidence="5 6" id="KW-0472">Membrane</keyword>
<dbReference type="InterPro" id="IPR036259">
    <property type="entry name" value="MFS_trans_sf"/>
</dbReference>
<feature type="transmembrane region" description="Helical" evidence="6">
    <location>
        <begin position="60"/>
        <end position="84"/>
    </location>
</feature>
<evidence type="ECO:0000313" key="7">
    <source>
        <dbReference type="EMBL" id="MCP1675861.1"/>
    </source>
</evidence>
<keyword evidence="3 6" id="KW-0812">Transmembrane</keyword>
<gene>
    <name evidence="7" type="ORF">J2T57_003016</name>
</gene>
<evidence type="ECO:0000256" key="4">
    <source>
        <dbReference type="ARBA" id="ARBA00022989"/>
    </source>
</evidence>
<feature type="transmembrane region" description="Helical" evidence="6">
    <location>
        <begin position="177"/>
        <end position="199"/>
    </location>
</feature>
<dbReference type="PIRSF" id="PIRSF016565">
    <property type="entry name" value="PucC"/>
    <property type="match status" value="1"/>
</dbReference>
<dbReference type="PANTHER" id="PTHR23538:SF1">
    <property type="entry name" value="44.5 KD BACTERIOCHLOROPHYLL SYNTHASE SUBUNIT"/>
    <property type="match status" value="1"/>
</dbReference>
<comment type="subcellular location">
    <subcellularLocation>
        <location evidence="1">Membrane</location>
        <topology evidence="1">Multi-pass membrane protein</topology>
    </subcellularLocation>
</comment>
<feature type="transmembrane region" description="Helical" evidence="6">
    <location>
        <begin position="352"/>
        <end position="379"/>
    </location>
</feature>
<evidence type="ECO:0000256" key="6">
    <source>
        <dbReference type="SAM" id="Phobius"/>
    </source>
</evidence>
<dbReference type="Proteomes" id="UP001205843">
    <property type="component" value="Unassembled WGS sequence"/>
</dbReference>
<evidence type="ECO:0000256" key="2">
    <source>
        <dbReference type="ARBA" id="ARBA00008412"/>
    </source>
</evidence>
<sequence length="480" mass="50187">MRSLNGNLARLWLRVGPRFLPFADAATIDLPLGRLLRLSLFQVSVGMALVLLAGTLNRVMIVELGVSAALVAFMVSLPILFAPIRALIGFRSDHHRSALGWRRVPYIWIGTMLQFGGLAMMPFALMVLSEPGDGPALAGPLGAALAFLLVGAGLHTTQTAGLALATDLAPEKSRPRVVALLYVMLLAGMVLSSLVLGLLLKDFSPQRLIQVIQAAAVVTLILNTVALWKQESRNPERTRRDTPRPSFMTAWRTFGEGGRVTRLLVAIGLGTAAFSMQDILLEPYGGEVLGLSVSATTTLTAIWAGGMLAAFALAARLLGRGGNPYFLAACGAMIGVVAFSAVIFAAPLQSPMLFRFGTLLIGFGGGLFAVGGLIAAMALGRGDNAGMALGVWGAVQATAAGAAIAAGGAINDIISALAERGLLGEALAGPATGYSVVYHIEILLLFATLVAIGPLVHTRWRVQQPTTSSTQRFGLADFPG</sequence>
<keyword evidence="8" id="KW-1185">Reference proteome</keyword>
<evidence type="ECO:0000256" key="1">
    <source>
        <dbReference type="ARBA" id="ARBA00004141"/>
    </source>
</evidence>
<keyword evidence="4 6" id="KW-1133">Transmembrane helix</keyword>
<accession>A0AAE3KCK0</accession>
<feature type="transmembrane region" description="Helical" evidence="6">
    <location>
        <begin position="35"/>
        <end position="54"/>
    </location>
</feature>
<feature type="transmembrane region" description="Helical" evidence="6">
    <location>
        <begin position="141"/>
        <end position="165"/>
    </location>
</feature>
<dbReference type="Pfam" id="PF03209">
    <property type="entry name" value="PUCC"/>
    <property type="match status" value="1"/>
</dbReference>
<feature type="transmembrane region" description="Helical" evidence="6">
    <location>
        <begin position="105"/>
        <end position="129"/>
    </location>
</feature>
<dbReference type="SUPFAM" id="SSF103473">
    <property type="entry name" value="MFS general substrate transporter"/>
    <property type="match status" value="1"/>
</dbReference>
<evidence type="ECO:0000256" key="3">
    <source>
        <dbReference type="ARBA" id="ARBA00022692"/>
    </source>
</evidence>
<evidence type="ECO:0000313" key="8">
    <source>
        <dbReference type="Proteomes" id="UP001205843"/>
    </source>
</evidence>
<feature type="transmembrane region" description="Helical" evidence="6">
    <location>
        <begin position="300"/>
        <end position="318"/>
    </location>
</feature>
<dbReference type="InterPro" id="IPR004896">
    <property type="entry name" value="PucC-rel"/>
</dbReference>
<feature type="transmembrane region" description="Helical" evidence="6">
    <location>
        <begin position="325"/>
        <end position="346"/>
    </location>
</feature>
<feature type="transmembrane region" description="Helical" evidence="6">
    <location>
        <begin position="211"/>
        <end position="228"/>
    </location>
</feature>
<dbReference type="PANTHER" id="PTHR23538">
    <property type="entry name" value="44.5 KD BACTERIOCHLOROPHYLL SYNTHASE SUBUNIT"/>
    <property type="match status" value="1"/>
</dbReference>